<comment type="similarity">
    <text evidence="1 3">Belongs to the short-chain dehydrogenases/reductases (SDR) family.</text>
</comment>
<dbReference type="PANTHER" id="PTHR42901:SF1">
    <property type="entry name" value="ALCOHOL DEHYDROGENASE"/>
    <property type="match status" value="1"/>
</dbReference>
<dbReference type="PIRSF" id="PIRSF000126">
    <property type="entry name" value="11-beta-HSD1"/>
    <property type="match status" value="1"/>
</dbReference>
<dbReference type="GO" id="GO:0016491">
    <property type="term" value="F:oxidoreductase activity"/>
    <property type="evidence" value="ECO:0007669"/>
    <property type="project" value="UniProtKB-KW"/>
</dbReference>
<keyword evidence="2" id="KW-0560">Oxidoreductase</keyword>
<dbReference type="PRINTS" id="PR00080">
    <property type="entry name" value="SDRFAMILY"/>
</dbReference>
<dbReference type="CDD" id="cd05233">
    <property type="entry name" value="SDR_c"/>
    <property type="match status" value="1"/>
</dbReference>
<dbReference type="Gene3D" id="3.40.50.720">
    <property type="entry name" value="NAD(P)-binding Rossmann-like Domain"/>
    <property type="match status" value="1"/>
</dbReference>
<evidence type="ECO:0008006" key="6">
    <source>
        <dbReference type="Google" id="ProtNLM"/>
    </source>
</evidence>
<proteinExistence type="inferred from homology"/>
<evidence type="ECO:0000313" key="4">
    <source>
        <dbReference type="EMBL" id="PIQ85820.1"/>
    </source>
</evidence>
<reference evidence="4 5" key="1">
    <citation type="submission" date="2017-09" db="EMBL/GenBank/DDBJ databases">
        <title>Depth-based differentiation of microbial function through sediment-hosted aquifers and enrichment of novel symbionts in the deep terrestrial subsurface.</title>
        <authorList>
            <person name="Probst A.J."/>
            <person name="Ladd B."/>
            <person name="Jarett J.K."/>
            <person name="Geller-Mcgrath D.E."/>
            <person name="Sieber C.M."/>
            <person name="Emerson J.B."/>
            <person name="Anantharaman K."/>
            <person name="Thomas B.C."/>
            <person name="Malmstrom R."/>
            <person name="Stieglmeier M."/>
            <person name="Klingl A."/>
            <person name="Woyke T."/>
            <person name="Ryan C.M."/>
            <person name="Banfield J.F."/>
        </authorList>
    </citation>
    <scope>NUCLEOTIDE SEQUENCE [LARGE SCALE GENOMIC DNA]</scope>
    <source>
        <strain evidence="4">CG11_big_fil_rev_8_21_14_0_20_45_26</strain>
    </source>
</reference>
<evidence type="ECO:0000256" key="3">
    <source>
        <dbReference type="RuleBase" id="RU000363"/>
    </source>
</evidence>
<evidence type="ECO:0000256" key="1">
    <source>
        <dbReference type="ARBA" id="ARBA00006484"/>
    </source>
</evidence>
<protein>
    <recommendedName>
        <fullName evidence="6">Oxidoreductase</fullName>
    </recommendedName>
</protein>
<dbReference type="EMBL" id="PCVY01000060">
    <property type="protein sequence ID" value="PIQ85820.1"/>
    <property type="molecule type" value="Genomic_DNA"/>
</dbReference>
<dbReference type="PANTHER" id="PTHR42901">
    <property type="entry name" value="ALCOHOL DEHYDROGENASE"/>
    <property type="match status" value="1"/>
</dbReference>
<dbReference type="Proteomes" id="UP000230859">
    <property type="component" value="Unassembled WGS sequence"/>
</dbReference>
<gene>
    <name evidence="4" type="ORF">COV74_07330</name>
</gene>
<comment type="caution">
    <text evidence="4">The sequence shown here is derived from an EMBL/GenBank/DDBJ whole genome shotgun (WGS) entry which is preliminary data.</text>
</comment>
<dbReference type="Pfam" id="PF00106">
    <property type="entry name" value="adh_short"/>
    <property type="match status" value="1"/>
</dbReference>
<dbReference type="PRINTS" id="PR00081">
    <property type="entry name" value="GDHRDH"/>
</dbReference>
<accession>A0A2H0LN09</accession>
<name>A0A2H0LN09_9BACT</name>
<dbReference type="AlphaFoldDB" id="A0A2H0LN09"/>
<sequence length="268" mass="29779">MPTAKSNQWALVTGASSGIGEAFAYRFAREGRSVILVARSKEKLHTLAKVIQERYHVQTLVIASDLSQTGAPQDVYDFVKSNAIEVDCLINNAGFGAVTEVMEIDLKRQLEMIDLNVKSLVALSYLFLKEMKKNQRGCIMNVSSTASFQSMPYFTTYAATKAFVTSFTEGLWYECRGTGVRIVNLCPGRTKTNFGAAAGQPKNIKDSRPTQTAEEVAEYGWRAFMSADWATVITNPVDGFMCWFARFLPRKISVVLIGGMAQRMGYRQ</sequence>
<dbReference type="InterPro" id="IPR002347">
    <property type="entry name" value="SDR_fam"/>
</dbReference>
<evidence type="ECO:0000256" key="2">
    <source>
        <dbReference type="ARBA" id="ARBA00023002"/>
    </source>
</evidence>
<evidence type="ECO:0000313" key="5">
    <source>
        <dbReference type="Proteomes" id="UP000230859"/>
    </source>
</evidence>
<organism evidence="4 5">
    <name type="scientific">Candidatus Abzuiibacterium crystallinum</name>
    <dbReference type="NCBI Taxonomy" id="1974748"/>
    <lineage>
        <taxon>Bacteria</taxon>
        <taxon>Pseudomonadati</taxon>
        <taxon>Candidatus Omnitrophota</taxon>
        <taxon>Candidatus Abzuiibacterium</taxon>
    </lineage>
</organism>
<dbReference type="InterPro" id="IPR036291">
    <property type="entry name" value="NAD(P)-bd_dom_sf"/>
</dbReference>
<dbReference type="SUPFAM" id="SSF51735">
    <property type="entry name" value="NAD(P)-binding Rossmann-fold domains"/>
    <property type="match status" value="1"/>
</dbReference>